<dbReference type="InterPro" id="IPR007712">
    <property type="entry name" value="RelE/ParE_toxin"/>
</dbReference>
<sequence>MRIKWLRTALDNMDQAYDYLASENPAAAIGFAAEIQQVMEQLQQFPSSGRPGRVPGTRELIIPRYHFLIPYRVQGNEIQILRVFSTYQKPPANW</sequence>
<proteinExistence type="inferred from homology"/>
<evidence type="ECO:0000256" key="2">
    <source>
        <dbReference type="ARBA" id="ARBA00022649"/>
    </source>
</evidence>
<dbReference type="Proteomes" id="UP000638570">
    <property type="component" value="Unassembled WGS sequence"/>
</dbReference>
<dbReference type="EMBL" id="JAERTZ010000006">
    <property type="protein sequence ID" value="MBL1376268.1"/>
    <property type="molecule type" value="Genomic_DNA"/>
</dbReference>
<dbReference type="InterPro" id="IPR035093">
    <property type="entry name" value="RelE/ParE_toxin_dom_sf"/>
</dbReference>
<name>A0ABS1QN30_9GAMM</name>
<dbReference type="Pfam" id="PF05016">
    <property type="entry name" value="ParE_toxin"/>
    <property type="match status" value="1"/>
</dbReference>
<reference evidence="4" key="1">
    <citation type="submission" date="2021-01" db="EMBL/GenBank/DDBJ databases">
        <title>Genome public.</title>
        <authorList>
            <person name="Liu C."/>
            <person name="Sun Q."/>
        </authorList>
    </citation>
    <scope>NUCLEOTIDE SEQUENCE [LARGE SCALE GENOMIC DNA]</scope>
    <source>
        <strain evidence="4">CGMCC 1.18722</strain>
    </source>
</reference>
<accession>A0ABS1QN30</accession>
<dbReference type="Gene3D" id="3.30.2310.20">
    <property type="entry name" value="RelE-like"/>
    <property type="match status" value="1"/>
</dbReference>
<dbReference type="NCBIfam" id="TIGR02385">
    <property type="entry name" value="RelE_StbE"/>
    <property type="match status" value="1"/>
</dbReference>
<evidence type="ECO:0000256" key="1">
    <source>
        <dbReference type="ARBA" id="ARBA00006226"/>
    </source>
</evidence>
<protein>
    <submittedName>
        <fullName evidence="3">Type II toxin-antitoxin system RelE/ParE family toxin</fullName>
    </submittedName>
</protein>
<keyword evidence="2" id="KW-1277">Toxin-antitoxin system</keyword>
<keyword evidence="4" id="KW-1185">Reference proteome</keyword>
<dbReference type="InterPro" id="IPR051803">
    <property type="entry name" value="TA_system_RelE-like_toxin"/>
</dbReference>
<gene>
    <name evidence="3" type="ORF">JKV55_02835</name>
</gene>
<evidence type="ECO:0000313" key="4">
    <source>
        <dbReference type="Proteomes" id="UP000638570"/>
    </source>
</evidence>
<comment type="similarity">
    <text evidence="1">Belongs to the RelE toxin family.</text>
</comment>
<evidence type="ECO:0000313" key="3">
    <source>
        <dbReference type="EMBL" id="MBL1376268.1"/>
    </source>
</evidence>
<dbReference type="PANTHER" id="PTHR33755">
    <property type="entry name" value="TOXIN PARE1-RELATED"/>
    <property type="match status" value="1"/>
</dbReference>
<comment type="caution">
    <text evidence="3">The sequence shown here is derived from an EMBL/GenBank/DDBJ whole genome shotgun (WGS) entry which is preliminary data.</text>
</comment>
<organism evidence="3 4">
    <name type="scientific">Zobellella iuensis</name>
    <dbReference type="NCBI Taxonomy" id="2803811"/>
    <lineage>
        <taxon>Bacteria</taxon>
        <taxon>Pseudomonadati</taxon>
        <taxon>Pseudomonadota</taxon>
        <taxon>Gammaproteobacteria</taxon>
        <taxon>Aeromonadales</taxon>
        <taxon>Aeromonadaceae</taxon>
        <taxon>Zobellella</taxon>
    </lineage>
</organism>